<feature type="transmembrane region" description="Helical" evidence="8">
    <location>
        <begin position="6"/>
        <end position="25"/>
    </location>
</feature>
<evidence type="ECO:0000313" key="10">
    <source>
        <dbReference type="EMBL" id="SFV67493.1"/>
    </source>
</evidence>
<feature type="transmembrane region" description="Helical" evidence="8">
    <location>
        <begin position="240"/>
        <end position="256"/>
    </location>
</feature>
<keyword evidence="2" id="KW-0813">Transport</keyword>
<evidence type="ECO:0000259" key="9">
    <source>
        <dbReference type="Pfam" id="PF00999"/>
    </source>
</evidence>
<evidence type="ECO:0000256" key="5">
    <source>
        <dbReference type="ARBA" id="ARBA00022989"/>
    </source>
</evidence>
<feature type="transmembrane region" description="Helical" evidence="8">
    <location>
        <begin position="140"/>
        <end position="159"/>
    </location>
</feature>
<organism evidence="10">
    <name type="scientific">hydrothermal vent metagenome</name>
    <dbReference type="NCBI Taxonomy" id="652676"/>
    <lineage>
        <taxon>unclassified sequences</taxon>
        <taxon>metagenomes</taxon>
        <taxon>ecological metagenomes</taxon>
    </lineage>
</organism>
<dbReference type="PANTHER" id="PTHR43562:SF1">
    <property type="entry name" value="NA(+)_H(+) ANTIPORTER YJBQ-RELATED"/>
    <property type="match status" value="1"/>
</dbReference>
<proteinExistence type="predicted"/>
<dbReference type="GO" id="GO:1902600">
    <property type="term" value="P:proton transmembrane transport"/>
    <property type="evidence" value="ECO:0007669"/>
    <property type="project" value="InterPro"/>
</dbReference>
<keyword evidence="5 8" id="KW-1133">Transmembrane helix</keyword>
<evidence type="ECO:0000256" key="8">
    <source>
        <dbReference type="SAM" id="Phobius"/>
    </source>
</evidence>
<feature type="transmembrane region" description="Helical" evidence="8">
    <location>
        <begin position="171"/>
        <end position="196"/>
    </location>
</feature>
<dbReference type="InterPro" id="IPR006153">
    <property type="entry name" value="Cation/H_exchanger_TM"/>
</dbReference>
<accession>A0A1W1CP60</accession>
<keyword evidence="3" id="KW-0050">Antiport</keyword>
<evidence type="ECO:0000256" key="7">
    <source>
        <dbReference type="ARBA" id="ARBA00023136"/>
    </source>
</evidence>
<comment type="subcellular location">
    <subcellularLocation>
        <location evidence="1">Membrane</location>
        <topology evidence="1">Multi-pass membrane protein</topology>
    </subcellularLocation>
</comment>
<dbReference type="GO" id="GO:0016020">
    <property type="term" value="C:membrane"/>
    <property type="evidence" value="ECO:0007669"/>
    <property type="project" value="UniProtKB-SubCell"/>
</dbReference>
<dbReference type="Pfam" id="PF00999">
    <property type="entry name" value="Na_H_Exchanger"/>
    <property type="match status" value="1"/>
</dbReference>
<feature type="transmembrane region" description="Helical" evidence="8">
    <location>
        <begin position="356"/>
        <end position="378"/>
    </location>
</feature>
<evidence type="ECO:0000256" key="1">
    <source>
        <dbReference type="ARBA" id="ARBA00004141"/>
    </source>
</evidence>
<feature type="transmembrane region" description="Helical" evidence="8">
    <location>
        <begin position="293"/>
        <end position="313"/>
    </location>
</feature>
<dbReference type="Gene3D" id="1.20.1530.20">
    <property type="match status" value="1"/>
</dbReference>
<feature type="domain" description="Cation/H+ exchanger transmembrane" evidence="9">
    <location>
        <begin position="14"/>
        <end position="379"/>
    </location>
</feature>
<evidence type="ECO:0000256" key="2">
    <source>
        <dbReference type="ARBA" id="ARBA00022448"/>
    </source>
</evidence>
<keyword evidence="6" id="KW-0406">Ion transport</keyword>
<reference evidence="10" key="1">
    <citation type="submission" date="2016-10" db="EMBL/GenBank/DDBJ databases">
        <authorList>
            <person name="de Groot N.N."/>
        </authorList>
    </citation>
    <scope>NUCLEOTIDE SEQUENCE</scope>
</reference>
<feature type="transmembrane region" description="Helical" evidence="8">
    <location>
        <begin position="111"/>
        <end position="128"/>
    </location>
</feature>
<feature type="transmembrane region" description="Helical" evidence="8">
    <location>
        <begin position="84"/>
        <end position="105"/>
    </location>
</feature>
<evidence type="ECO:0000256" key="6">
    <source>
        <dbReference type="ARBA" id="ARBA00023065"/>
    </source>
</evidence>
<name>A0A1W1CP60_9ZZZZ</name>
<sequence>MYNSVVYIVTLSLILVLSPHLSRFLRLPTAPIEIIIGSLLASIGVISAYETYFSLLAEVGFLYLMFLAGLEVNLKGILKMPKIYIIQSFYFLLILWILAIIFGLIFNLDTMLIVILPLISIGLLATLSKEYGKDVDWIKIAFLVGTIGEVVSITALTISEASNTLNSYEELIYKISLLLVFLGVVLLLYALLRILFWWYPEFKNILMPPQDIQYQDLRLAIGLFFIMIAIMKQLHLELAFGAFIAGLFISTFFHYKKKLEDKISSFGFGFLVPIFFIHVGTSFNLKNILIPEVLLQTAILLIIMFAIRILSAYTLSFLVDKRNAVLTAFALSMPLTLMIAVATIGHEKDMIAEFDYYAVILASLLEVIISMIAIKIIAKATPRK</sequence>
<dbReference type="AlphaFoldDB" id="A0A1W1CP60"/>
<keyword evidence="4 8" id="KW-0812">Transmembrane</keyword>
<feature type="transmembrane region" description="Helical" evidence="8">
    <location>
        <begin position="263"/>
        <end position="281"/>
    </location>
</feature>
<keyword evidence="7 8" id="KW-0472">Membrane</keyword>
<dbReference type="GO" id="GO:0015297">
    <property type="term" value="F:antiporter activity"/>
    <property type="evidence" value="ECO:0007669"/>
    <property type="project" value="UniProtKB-KW"/>
</dbReference>
<evidence type="ECO:0000256" key="4">
    <source>
        <dbReference type="ARBA" id="ARBA00022692"/>
    </source>
</evidence>
<feature type="transmembrane region" description="Helical" evidence="8">
    <location>
        <begin position="325"/>
        <end position="344"/>
    </location>
</feature>
<dbReference type="PANTHER" id="PTHR43562">
    <property type="entry name" value="NAPA-TYPE SODIUM/HYDROGEN ANTIPORTER"/>
    <property type="match status" value="1"/>
</dbReference>
<dbReference type="InterPro" id="IPR038770">
    <property type="entry name" value="Na+/solute_symporter_sf"/>
</dbReference>
<dbReference type="EMBL" id="FPHN01000227">
    <property type="protein sequence ID" value="SFV67493.1"/>
    <property type="molecule type" value="Genomic_DNA"/>
</dbReference>
<protein>
    <submittedName>
        <fullName evidence="10">NA+/H+ antiporter (NapA), putative</fullName>
    </submittedName>
</protein>
<gene>
    <name evidence="10" type="ORF">MNB_SV-14-165</name>
</gene>
<evidence type="ECO:0000256" key="3">
    <source>
        <dbReference type="ARBA" id="ARBA00022449"/>
    </source>
</evidence>
<feature type="transmembrane region" description="Helical" evidence="8">
    <location>
        <begin position="32"/>
        <end position="49"/>
    </location>
</feature>